<keyword evidence="2 4" id="KW-1133">Transmembrane helix</keyword>
<dbReference type="PANTHER" id="PTHR23546:SF1">
    <property type="entry name" value="MEMBRANE PROTEIN"/>
    <property type="match status" value="1"/>
</dbReference>
<proteinExistence type="predicted"/>
<dbReference type="Pfam" id="PF07690">
    <property type="entry name" value="MFS_1"/>
    <property type="match status" value="1"/>
</dbReference>
<evidence type="ECO:0000256" key="4">
    <source>
        <dbReference type="SAM" id="Phobius"/>
    </source>
</evidence>
<dbReference type="Gene3D" id="1.20.1250.20">
    <property type="entry name" value="MFS general substrate transporter like domains"/>
    <property type="match status" value="1"/>
</dbReference>
<dbReference type="RefSeq" id="WP_353896111.1">
    <property type="nucleotide sequence ID" value="NZ_JBEVCJ010000011.1"/>
</dbReference>
<name>A0ABV2BUB2_9GAMM</name>
<dbReference type="Proteomes" id="UP001548189">
    <property type="component" value="Unassembled WGS sequence"/>
</dbReference>
<feature type="transmembrane region" description="Helical" evidence="4">
    <location>
        <begin position="293"/>
        <end position="313"/>
    </location>
</feature>
<dbReference type="InterPro" id="IPR036259">
    <property type="entry name" value="MFS_trans_sf"/>
</dbReference>
<organism evidence="6 7">
    <name type="scientific">Aliikangiella maris</name>
    <dbReference type="NCBI Taxonomy" id="3162458"/>
    <lineage>
        <taxon>Bacteria</taxon>
        <taxon>Pseudomonadati</taxon>
        <taxon>Pseudomonadota</taxon>
        <taxon>Gammaproteobacteria</taxon>
        <taxon>Oceanospirillales</taxon>
        <taxon>Pleioneaceae</taxon>
        <taxon>Aliikangiella</taxon>
    </lineage>
</organism>
<evidence type="ECO:0000313" key="6">
    <source>
        <dbReference type="EMBL" id="MET1255525.1"/>
    </source>
</evidence>
<feature type="transmembrane region" description="Helical" evidence="4">
    <location>
        <begin position="132"/>
        <end position="155"/>
    </location>
</feature>
<dbReference type="SUPFAM" id="SSF103473">
    <property type="entry name" value="MFS general substrate transporter"/>
    <property type="match status" value="1"/>
</dbReference>
<sequence>MKDNKKLIGTVLFCHFLASFTALGMPLFLPKIMADLINSESNYLIGWYYILPTICMAFAASWWGVFADRYGRRLSLLRAQAGLAVGFLIAGFANNLTLFTLGLLIQGVCGGTYAASNAYLATQVNRERLPTVLNWTQFSARLSLLVAPIIFGLLITSDNPRQLYCYLAILPLFAAILVYHLPKDELQSSIKRQKQSGLKSAPLSFLQILLIQFLFSFSMVVSFPYFLPFAEQLGIIETSIIGFYFSLPHLVYLIITSCGLIKIETSSAVSVCLYGLLALIIAALIQMQINTSLWLWLARLTMGLGITLTFISLHQCFAALKNADNAGLIFGRFDSAGKWAGVTAGLCSGFLVKLAGLNAPFLLSAIAAVIAIGVIYFPQPRYLTNEEDS</sequence>
<dbReference type="PANTHER" id="PTHR23546">
    <property type="entry name" value="TRANSPORT PROTEIN"/>
    <property type="match status" value="1"/>
</dbReference>
<evidence type="ECO:0000256" key="2">
    <source>
        <dbReference type="ARBA" id="ARBA00022989"/>
    </source>
</evidence>
<feature type="domain" description="Major facilitator superfamily (MFS) profile" evidence="5">
    <location>
        <begin position="7"/>
        <end position="383"/>
    </location>
</feature>
<dbReference type="InterPro" id="IPR011701">
    <property type="entry name" value="MFS"/>
</dbReference>
<feature type="transmembrane region" description="Helical" evidence="4">
    <location>
        <begin position="267"/>
        <end position="287"/>
    </location>
</feature>
<reference evidence="6 7" key="1">
    <citation type="submission" date="2024-06" db="EMBL/GenBank/DDBJ databases">
        <authorList>
            <person name="Li F."/>
        </authorList>
    </citation>
    <scope>NUCLEOTIDE SEQUENCE [LARGE SCALE GENOMIC DNA]</scope>
    <source>
        <strain evidence="6 7">GXAS 311</strain>
    </source>
</reference>
<evidence type="ECO:0000256" key="3">
    <source>
        <dbReference type="ARBA" id="ARBA00023136"/>
    </source>
</evidence>
<feature type="transmembrane region" description="Helical" evidence="4">
    <location>
        <begin position="48"/>
        <end position="67"/>
    </location>
</feature>
<evidence type="ECO:0000313" key="7">
    <source>
        <dbReference type="Proteomes" id="UP001548189"/>
    </source>
</evidence>
<feature type="transmembrane region" description="Helical" evidence="4">
    <location>
        <begin position="161"/>
        <end position="182"/>
    </location>
</feature>
<gene>
    <name evidence="6" type="ORF">ABVT43_10335</name>
</gene>
<keyword evidence="1 4" id="KW-0812">Transmembrane</keyword>
<keyword evidence="3 4" id="KW-0472">Membrane</keyword>
<dbReference type="InterPro" id="IPR020846">
    <property type="entry name" value="MFS_dom"/>
</dbReference>
<dbReference type="PROSITE" id="PS50850">
    <property type="entry name" value="MFS"/>
    <property type="match status" value="1"/>
</dbReference>
<comment type="caution">
    <text evidence="6">The sequence shown here is derived from an EMBL/GenBank/DDBJ whole genome shotgun (WGS) entry which is preliminary data.</text>
</comment>
<evidence type="ECO:0000256" key="1">
    <source>
        <dbReference type="ARBA" id="ARBA00022692"/>
    </source>
</evidence>
<evidence type="ECO:0000259" key="5">
    <source>
        <dbReference type="PROSITE" id="PS50850"/>
    </source>
</evidence>
<feature type="transmembrane region" description="Helical" evidence="4">
    <location>
        <begin position="361"/>
        <end position="379"/>
    </location>
</feature>
<dbReference type="EMBL" id="JBEVCJ010000011">
    <property type="protein sequence ID" value="MET1255525.1"/>
    <property type="molecule type" value="Genomic_DNA"/>
</dbReference>
<feature type="transmembrane region" description="Helical" evidence="4">
    <location>
        <begin position="203"/>
        <end position="227"/>
    </location>
</feature>
<protein>
    <submittedName>
        <fullName evidence="6">MFS transporter</fullName>
    </submittedName>
</protein>
<accession>A0ABV2BUB2</accession>
<feature type="transmembrane region" description="Helical" evidence="4">
    <location>
        <begin position="233"/>
        <end position="255"/>
    </location>
</feature>
<keyword evidence="7" id="KW-1185">Reference proteome</keyword>